<evidence type="ECO:0000256" key="7">
    <source>
        <dbReference type="ARBA" id="ARBA00022927"/>
    </source>
</evidence>
<evidence type="ECO:0000256" key="9">
    <source>
        <dbReference type="ARBA" id="ARBA00023136"/>
    </source>
</evidence>
<comment type="caution">
    <text evidence="12">The sequence shown here is derived from an EMBL/GenBank/DDBJ whole genome shotgun (WGS) entry which is preliminary data.</text>
</comment>
<dbReference type="AlphaFoldDB" id="A0AA41Y7U3"/>
<evidence type="ECO:0000256" key="4">
    <source>
        <dbReference type="ARBA" id="ARBA00022475"/>
    </source>
</evidence>
<dbReference type="PROSITE" id="PS52015">
    <property type="entry name" value="TONB_CTD"/>
    <property type="match status" value="1"/>
</dbReference>
<comment type="similarity">
    <text evidence="2">Belongs to the TonB family.</text>
</comment>
<dbReference type="Gene3D" id="3.30.1150.10">
    <property type="match status" value="1"/>
</dbReference>
<protein>
    <submittedName>
        <fullName evidence="12">Energy transducer TonB</fullName>
    </submittedName>
</protein>
<dbReference type="GO" id="GO:0030288">
    <property type="term" value="C:outer membrane-bounded periplasmic space"/>
    <property type="evidence" value="ECO:0007669"/>
    <property type="project" value="InterPro"/>
</dbReference>
<dbReference type="Pfam" id="PF03544">
    <property type="entry name" value="TonB_C"/>
    <property type="match status" value="1"/>
</dbReference>
<evidence type="ECO:0000256" key="8">
    <source>
        <dbReference type="ARBA" id="ARBA00022989"/>
    </source>
</evidence>
<evidence type="ECO:0000256" key="2">
    <source>
        <dbReference type="ARBA" id="ARBA00006555"/>
    </source>
</evidence>
<dbReference type="GO" id="GO:0015031">
    <property type="term" value="P:protein transport"/>
    <property type="evidence" value="ECO:0007669"/>
    <property type="project" value="UniProtKB-KW"/>
</dbReference>
<accession>A0AA41Y7U3</accession>
<dbReference type="FunFam" id="3.30.1150.10:FF:000002">
    <property type="entry name" value="Energy transducer TonB"/>
    <property type="match status" value="1"/>
</dbReference>
<keyword evidence="6 10" id="KW-0812">Transmembrane</keyword>
<feature type="transmembrane region" description="Helical" evidence="10">
    <location>
        <begin position="16"/>
        <end position="36"/>
    </location>
</feature>
<feature type="domain" description="TonB C-terminal" evidence="11">
    <location>
        <begin position="135"/>
        <end position="225"/>
    </location>
</feature>
<dbReference type="RefSeq" id="WP_282591327.1">
    <property type="nucleotide sequence ID" value="NZ_JAPAAF010000008.1"/>
</dbReference>
<dbReference type="PANTHER" id="PTHR33446:SF2">
    <property type="entry name" value="PROTEIN TONB"/>
    <property type="match status" value="1"/>
</dbReference>
<organism evidence="12 13">
    <name type="scientific">Gaoshiqia sediminis</name>
    <dbReference type="NCBI Taxonomy" id="2986998"/>
    <lineage>
        <taxon>Bacteria</taxon>
        <taxon>Pseudomonadati</taxon>
        <taxon>Bacteroidota</taxon>
        <taxon>Bacteroidia</taxon>
        <taxon>Marinilabiliales</taxon>
        <taxon>Prolixibacteraceae</taxon>
        <taxon>Gaoshiqia</taxon>
    </lineage>
</organism>
<dbReference type="GO" id="GO:0031992">
    <property type="term" value="F:energy transducer activity"/>
    <property type="evidence" value="ECO:0007669"/>
    <property type="project" value="InterPro"/>
</dbReference>
<evidence type="ECO:0000313" key="13">
    <source>
        <dbReference type="Proteomes" id="UP001163821"/>
    </source>
</evidence>
<evidence type="ECO:0000259" key="11">
    <source>
        <dbReference type="PROSITE" id="PS52015"/>
    </source>
</evidence>
<evidence type="ECO:0000256" key="5">
    <source>
        <dbReference type="ARBA" id="ARBA00022519"/>
    </source>
</evidence>
<keyword evidence="9 10" id="KW-0472">Membrane</keyword>
<keyword evidence="7" id="KW-0653">Protein transport</keyword>
<dbReference type="NCBIfam" id="TIGR01352">
    <property type="entry name" value="tonB_Cterm"/>
    <property type="match status" value="1"/>
</dbReference>
<dbReference type="GO" id="GO:0015891">
    <property type="term" value="P:siderophore transport"/>
    <property type="evidence" value="ECO:0007669"/>
    <property type="project" value="InterPro"/>
</dbReference>
<keyword evidence="4" id="KW-1003">Cell membrane</keyword>
<evidence type="ECO:0000256" key="3">
    <source>
        <dbReference type="ARBA" id="ARBA00022448"/>
    </source>
</evidence>
<dbReference type="Proteomes" id="UP001163821">
    <property type="component" value="Unassembled WGS sequence"/>
</dbReference>
<dbReference type="InterPro" id="IPR037682">
    <property type="entry name" value="TonB_C"/>
</dbReference>
<dbReference type="SUPFAM" id="SSF74653">
    <property type="entry name" value="TolA/TonB C-terminal domain"/>
    <property type="match status" value="1"/>
</dbReference>
<dbReference type="GO" id="GO:0098797">
    <property type="term" value="C:plasma membrane protein complex"/>
    <property type="evidence" value="ECO:0007669"/>
    <property type="project" value="TreeGrafter"/>
</dbReference>
<proteinExistence type="inferred from homology"/>
<dbReference type="EMBL" id="JAPAAF010000008">
    <property type="protein sequence ID" value="MCW0482722.1"/>
    <property type="molecule type" value="Genomic_DNA"/>
</dbReference>
<gene>
    <name evidence="12" type="ORF">N2K84_08290</name>
</gene>
<keyword evidence="13" id="KW-1185">Reference proteome</keyword>
<evidence type="ECO:0000256" key="1">
    <source>
        <dbReference type="ARBA" id="ARBA00004383"/>
    </source>
</evidence>
<keyword evidence="8 10" id="KW-1133">Transmembrane helix</keyword>
<evidence type="ECO:0000256" key="10">
    <source>
        <dbReference type="SAM" id="Phobius"/>
    </source>
</evidence>
<dbReference type="InterPro" id="IPR051045">
    <property type="entry name" value="TonB-dependent_transducer"/>
</dbReference>
<evidence type="ECO:0000313" key="12">
    <source>
        <dbReference type="EMBL" id="MCW0482722.1"/>
    </source>
</evidence>
<comment type="subcellular location">
    <subcellularLocation>
        <location evidence="1">Cell inner membrane</location>
        <topology evidence="1">Single-pass membrane protein</topology>
        <orientation evidence="1">Periplasmic side</orientation>
    </subcellularLocation>
</comment>
<dbReference type="GO" id="GO:0055085">
    <property type="term" value="P:transmembrane transport"/>
    <property type="evidence" value="ECO:0007669"/>
    <property type="project" value="InterPro"/>
</dbReference>
<dbReference type="InterPro" id="IPR003538">
    <property type="entry name" value="TonB"/>
</dbReference>
<reference evidence="12" key="1">
    <citation type="submission" date="2022-10" db="EMBL/GenBank/DDBJ databases">
        <title>Gaoshiqiia sediminis gen. nov., sp. nov., isolated from coastal sediment.</title>
        <authorList>
            <person name="Yu W.X."/>
            <person name="Mu D.S."/>
            <person name="Du J.Z."/>
            <person name="Liang Y.Q."/>
        </authorList>
    </citation>
    <scope>NUCLEOTIDE SEQUENCE</scope>
    <source>
        <strain evidence="12">A06</strain>
    </source>
</reference>
<dbReference type="InterPro" id="IPR006260">
    <property type="entry name" value="TonB/TolA_C"/>
</dbReference>
<keyword evidence="3" id="KW-0813">Transport</keyword>
<dbReference type="PANTHER" id="PTHR33446">
    <property type="entry name" value="PROTEIN TONB-RELATED"/>
    <property type="match status" value="1"/>
</dbReference>
<evidence type="ECO:0000256" key="6">
    <source>
        <dbReference type="ARBA" id="ARBA00022692"/>
    </source>
</evidence>
<sequence>MKTKKTKQADLESRRPFFFAIGLVVSLALVLLSFSWKTPVKTPPQMGQVDWDAPDEIVIPSTEPERKVAPPPMVIEEIILVDDTRETNELEPDLFNTEIDAGEAIFVNTLVAERPAETDEQVVVNFAEQMPEFPGGMTALLHFISQNIKYPVLAQENDIQGKVLVRFVVNIDGSISDAIIVRGVDSSLDREALRVVGNMPRWKPGMQAGRAVRVSYHIPVTFVLQ</sequence>
<keyword evidence="5" id="KW-0997">Cell inner membrane</keyword>
<dbReference type="PRINTS" id="PR01374">
    <property type="entry name" value="TONBPROTEIN"/>
</dbReference>
<name>A0AA41Y7U3_9BACT</name>